<name>A0A1H0PJR6_9BACI</name>
<protein>
    <submittedName>
        <fullName evidence="1">Uncharacterized protein</fullName>
    </submittedName>
</protein>
<proteinExistence type="predicted"/>
<dbReference type="AlphaFoldDB" id="A0A1H0PJR6"/>
<dbReference type="RefSeq" id="WP_090849400.1">
    <property type="nucleotide sequence ID" value="NZ_FNJU01000001.1"/>
</dbReference>
<organism evidence="1 2">
    <name type="scientific">Litchfieldia salsa</name>
    <dbReference type="NCBI Taxonomy" id="930152"/>
    <lineage>
        <taxon>Bacteria</taxon>
        <taxon>Bacillati</taxon>
        <taxon>Bacillota</taxon>
        <taxon>Bacilli</taxon>
        <taxon>Bacillales</taxon>
        <taxon>Bacillaceae</taxon>
        <taxon>Litchfieldia</taxon>
    </lineage>
</organism>
<evidence type="ECO:0000313" key="2">
    <source>
        <dbReference type="Proteomes" id="UP000199159"/>
    </source>
</evidence>
<dbReference type="Proteomes" id="UP000199159">
    <property type="component" value="Unassembled WGS sequence"/>
</dbReference>
<reference evidence="2" key="1">
    <citation type="submission" date="2016-10" db="EMBL/GenBank/DDBJ databases">
        <authorList>
            <person name="Varghese N."/>
            <person name="Submissions S."/>
        </authorList>
    </citation>
    <scope>NUCLEOTIDE SEQUENCE [LARGE SCALE GENOMIC DNA]</scope>
    <source>
        <strain evidence="2">IBRC-M10078</strain>
    </source>
</reference>
<evidence type="ECO:0000313" key="1">
    <source>
        <dbReference type="EMBL" id="SDP05254.1"/>
    </source>
</evidence>
<keyword evidence="2" id="KW-1185">Reference proteome</keyword>
<dbReference type="EMBL" id="FNJU01000001">
    <property type="protein sequence ID" value="SDP05254.1"/>
    <property type="molecule type" value="Genomic_DNA"/>
</dbReference>
<gene>
    <name evidence="1" type="ORF">SAMN05216565_101348</name>
</gene>
<accession>A0A1H0PJR6</accession>
<sequence length="96" mass="11468">MKHNNKIDWTKFEESFSNFNPYQFGEDFHAKDRQSFLHELMKGNLYVHSQEKEDSYLVDIELPDSIDYNHIHYKVTTTTKPSGKKYKNLTIVIPKK</sequence>